<evidence type="ECO:0000313" key="3">
    <source>
        <dbReference type="EMBL" id="OTP78613.1"/>
    </source>
</evidence>
<dbReference type="PANTHER" id="PTHR30006:SF2">
    <property type="entry name" value="ABC TRANSPORTER SUBSTRATE-BINDING PROTEIN"/>
    <property type="match status" value="1"/>
</dbReference>
<dbReference type="Proteomes" id="UP000195221">
    <property type="component" value="Unassembled WGS sequence"/>
</dbReference>
<dbReference type="GO" id="GO:0030976">
    <property type="term" value="F:thiamine pyrophosphate binding"/>
    <property type="evidence" value="ECO:0007669"/>
    <property type="project" value="TreeGrafter"/>
</dbReference>
<dbReference type="SUPFAM" id="SSF53850">
    <property type="entry name" value="Periplasmic binding protein-like II"/>
    <property type="match status" value="1"/>
</dbReference>
<protein>
    <submittedName>
        <fullName evidence="3">ABC-type Fe3+ transport system, periplasmic component</fullName>
    </submittedName>
</protein>
<dbReference type="GO" id="GO:0015888">
    <property type="term" value="P:thiamine transport"/>
    <property type="evidence" value="ECO:0007669"/>
    <property type="project" value="TreeGrafter"/>
</dbReference>
<evidence type="ECO:0000256" key="1">
    <source>
        <dbReference type="ARBA" id="ARBA00022729"/>
    </source>
</evidence>
<dbReference type="GO" id="GO:0030975">
    <property type="term" value="F:thiamine binding"/>
    <property type="evidence" value="ECO:0007669"/>
    <property type="project" value="TreeGrafter"/>
</dbReference>
<dbReference type="AlphaFoldDB" id="A0A242N4X4"/>
<comment type="caution">
    <text evidence="3">The sequence shown here is derived from an EMBL/GenBank/DDBJ whole genome shotgun (WGS) entry which is preliminary data.</text>
</comment>
<sequence length="411" mass="43526">MCAHSNKFRIQAAGTLQQHSKNEARQAEDGNTMNQDGLRVTSTFRRTSAKASITAAIATLTALAGHAVAAPPAALIEAAKKEGQLTTIALPHDWCGYGAVIAGFKAKYGIQVNELNPDAGSGDEVEAIKANKGNTGPQAPDVIDVGLSFGPTAQAAGLLQPYKVSTWASIPDSAKEKDGYWYGDYYGVLSFEVNTDMMDKVPADWPDLLKSDYKNAVALAGDPRSANQAIQAVYAAGLSQAKGDASKAGAAGLSYFGSMNKNGNFVPVIGKAASLAQGTTPIIVRWDYNALADRDTLKGNPKVAVVVPKTGVVAGVYVQGISAYAPHPNAAKLWMEYLYSDEGQLGWLTGYCHPIRFKDLEANKKIPAALLAKLPPPSAYKNVVFPTLDEQNASKALITKQWDQVVGANVK</sequence>
<reference evidence="3 4" key="1">
    <citation type="submission" date="2017-03" db="EMBL/GenBank/DDBJ databases">
        <title>Genome analysis of strain PAMC 26577.</title>
        <authorList>
            <person name="Oh H.-M."/>
            <person name="Yang J.-A."/>
        </authorList>
    </citation>
    <scope>NUCLEOTIDE SEQUENCE [LARGE SCALE GENOMIC DNA]</scope>
    <source>
        <strain evidence="3 4">PAMC 26577</strain>
    </source>
</reference>
<dbReference type="EMBL" id="NBTZ01000022">
    <property type="protein sequence ID" value="OTP78613.1"/>
    <property type="molecule type" value="Genomic_DNA"/>
</dbReference>
<dbReference type="PANTHER" id="PTHR30006">
    <property type="entry name" value="THIAMINE-BINDING PERIPLASMIC PROTEIN-RELATED"/>
    <property type="match status" value="1"/>
</dbReference>
<evidence type="ECO:0000313" key="4">
    <source>
        <dbReference type="Proteomes" id="UP000195221"/>
    </source>
</evidence>
<proteinExistence type="predicted"/>
<dbReference type="Gene3D" id="3.40.190.10">
    <property type="entry name" value="Periplasmic binding protein-like II"/>
    <property type="match status" value="2"/>
</dbReference>
<evidence type="ECO:0000256" key="2">
    <source>
        <dbReference type="SAM" id="MobiDB-lite"/>
    </source>
</evidence>
<gene>
    <name evidence="3" type="ORF">PAMC26577_03240</name>
</gene>
<accession>A0A242N4X4</accession>
<dbReference type="GO" id="GO:0030288">
    <property type="term" value="C:outer membrane-bounded periplasmic space"/>
    <property type="evidence" value="ECO:0007669"/>
    <property type="project" value="TreeGrafter"/>
</dbReference>
<keyword evidence="1" id="KW-0732">Signal</keyword>
<organism evidence="3 4">
    <name type="scientific">Caballeronia sordidicola</name>
    <name type="common">Burkholderia sordidicola</name>
    <dbReference type="NCBI Taxonomy" id="196367"/>
    <lineage>
        <taxon>Bacteria</taxon>
        <taxon>Pseudomonadati</taxon>
        <taxon>Pseudomonadota</taxon>
        <taxon>Betaproteobacteria</taxon>
        <taxon>Burkholderiales</taxon>
        <taxon>Burkholderiaceae</taxon>
        <taxon>Caballeronia</taxon>
    </lineage>
</organism>
<name>A0A242N4X4_CABSO</name>
<feature type="region of interest" description="Disordered" evidence="2">
    <location>
        <begin position="13"/>
        <end position="35"/>
    </location>
</feature>
<dbReference type="Pfam" id="PF13343">
    <property type="entry name" value="SBP_bac_6"/>
    <property type="match status" value="1"/>
</dbReference>